<feature type="transmembrane region" description="Helical" evidence="1">
    <location>
        <begin position="30"/>
        <end position="51"/>
    </location>
</feature>
<keyword evidence="1" id="KW-0472">Membrane</keyword>
<feature type="transmembrane region" description="Helical" evidence="1">
    <location>
        <begin position="205"/>
        <end position="228"/>
    </location>
</feature>
<name>A0A3L7JRB6_9BACI</name>
<evidence type="ECO:0000256" key="1">
    <source>
        <dbReference type="SAM" id="Phobius"/>
    </source>
</evidence>
<feature type="transmembrane region" description="Helical" evidence="1">
    <location>
        <begin position="124"/>
        <end position="143"/>
    </location>
</feature>
<feature type="transmembrane region" description="Helical" evidence="1">
    <location>
        <begin position="63"/>
        <end position="84"/>
    </location>
</feature>
<dbReference type="InterPro" id="IPR010390">
    <property type="entry name" value="ABC-2_transporter-like"/>
</dbReference>
<dbReference type="PANTHER" id="PTHR36833:SF1">
    <property type="entry name" value="INTEGRAL MEMBRANE TRANSPORT PROTEIN"/>
    <property type="match status" value="1"/>
</dbReference>
<gene>
    <name evidence="2" type="ORF">D9X91_18115</name>
</gene>
<protein>
    <submittedName>
        <fullName evidence="2">ABC transporter permease</fullName>
    </submittedName>
</protein>
<dbReference type="AlphaFoldDB" id="A0A3L7JRB6"/>
<dbReference type="EMBL" id="RCVZ01000015">
    <property type="protein sequence ID" value="RLQ93377.1"/>
    <property type="molecule type" value="Genomic_DNA"/>
</dbReference>
<sequence>MWQKIKRYSFLYTKYFTSHLKVMLEYKGDFFIGMLSVLVQQLTAIFFLKIVFDHIEALKGWTFYQILFIYAVAFLGRAVHHIFFDNLWTVGWQYIRSGTFDRLLLRPVNPLFQIISERVQQDGFGQLLIGIFILHTAASHLHIQWGVSSVFMLLLFILSSGIIFVAINLFFITFSFWMIDSLPLVVSMFQFSDFARYPVNIYPKAITLIITWIIPYGFTAFYPAAYFFENQYYSVLALLTPVVSLITMVLSYLFWNRGVKSFSSTGS</sequence>
<reference evidence="2 3" key="1">
    <citation type="submission" date="2018-10" db="EMBL/GenBank/DDBJ databases">
        <title>Falsibacillus sp. genome draft.</title>
        <authorList>
            <person name="Shi S."/>
        </authorList>
    </citation>
    <scope>NUCLEOTIDE SEQUENCE [LARGE SCALE GENOMIC DNA]</scope>
    <source>
        <strain evidence="2 3">GY 10110</strain>
    </source>
</reference>
<dbReference type="OrthoDB" id="9788195at2"/>
<organism evidence="2 3">
    <name type="scientific">Falsibacillus albus</name>
    <dbReference type="NCBI Taxonomy" id="2478915"/>
    <lineage>
        <taxon>Bacteria</taxon>
        <taxon>Bacillati</taxon>
        <taxon>Bacillota</taxon>
        <taxon>Bacilli</taxon>
        <taxon>Bacillales</taxon>
        <taxon>Bacillaceae</taxon>
        <taxon>Falsibacillus</taxon>
    </lineage>
</organism>
<feature type="transmembrane region" description="Helical" evidence="1">
    <location>
        <begin position="235"/>
        <end position="255"/>
    </location>
</feature>
<dbReference type="Pfam" id="PF06182">
    <property type="entry name" value="ABC2_membrane_6"/>
    <property type="match status" value="1"/>
</dbReference>
<keyword evidence="1" id="KW-0812">Transmembrane</keyword>
<dbReference type="Proteomes" id="UP000276770">
    <property type="component" value="Unassembled WGS sequence"/>
</dbReference>
<dbReference type="RefSeq" id="WP_121682067.1">
    <property type="nucleotide sequence ID" value="NZ_RCVZ01000015.1"/>
</dbReference>
<keyword evidence="1" id="KW-1133">Transmembrane helix</keyword>
<comment type="caution">
    <text evidence="2">The sequence shown here is derived from an EMBL/GenBank/DDBJ whole genome shotgun (WGS) entry which is preliminary data.</text>
</comment>
<keyword evidence="3" id="KW-1185">Reference proteome</keyword>
<evidence type="ECO:0000313" key="2">
    <source>
        <dbReference type="EMBL" id="RLQ93377.1"/>
    </source>
</evidence>
<dbReference type="PANTHER" id="PTHR36833">
    <property type="entry name" value="SLR0610 PROTEIN-RELATED"/>
    <property type="match status" value="1"/>
</dbReference>
<evidence type="ECO:0000313" key="3">
    <source>
        <dbReference type="Proteomes" id="UP000276770"/>
    </source>
</evidence>
<feature type="transmembrane region" description="Helical" evidence="1">
    <location>
        <begin position="150"/>
        <end position="179"/>
    </location>
</feature>
<proteinExistence type="predicted"/>
<accession>A0A3L7JRB6</accession>